<evidence type="ECO:0008006" key="5">
    <source>
        <dbReference type="Google" id="ProtNLM"/>
    </source>
</evidence>
<feature type="chain" id="PRO_5038970046" description="Lipoprotein" evidence="2">
    <location>
        <begin position="21"/>
        <end position="202"/>
    </location>
</feature>
<evidence type="ECO:0000313" key="4">
    <source>
        <dbReference type="Proteomes" id="UP000264883"/>
    </source>
</evidence>
<dbReference type="EMBL" id="CP016786">
    <property type="protein sequence ID" value="ASW42531.1"/>
    <property type="molecule type" value="Genomic_DNA"/>
</dbReference>
<keyword evidence="4" id="KW-1185">Reference proteome</keyword>
<keyword evidence="2" id="KW-0732">Signal</keyword>
<reference evidence="3 4" key="1">
    <citation type="submission" date="2016-08" db="EMBL/GenBank/DDBJ databases">
        <title>Complete Genome Sequence Of The Indigo Reducing Clostridium isatidis DSM15098.</title>
        <authorList>
            <person name="Little G.T."/>
            <person name="Minton N.P."/>
        </authorList>
    </citation>
    <scope>NUCLEOTIDE SEQUENCE [LARGE SCALE GENOMIC DNA]</scope>
    <source>
        <strain evidence="3 4">DSM 15098</strain>
    </source>
</reference>
<evidence type="ECO:0000256" key="2">
    <source>
        <dbReference type="SAM" id="SignalP"/>
    </source>
</evidence>
<feature type="region of interest" description="Disordered" evidence="1">
    <location>
        <begin position="27"/>
        <end position="47"/>
    </location>
</feature>
<dbReference type="Proteomes" id="UP000264883">
    <property type="component" value="Chromosome"/>
</dbReference>
<name>A0A343JAH3_9CLOT</name>
<evidence type="ECO:0000313" key="3">
    <source>
        <dbReference type="EMBL" id="ASW42531.1"/>
    </source>
</evidence>
<proteinExistence type="predicted"/>
<dbReference type="KEGG" id="cia:BEN51_03265"/>
<protein>
    <recommendedName>
        <fullName evidence="5">Lipoprotein</fullName>
    </recommendedName>
</protein>
<feature type="signal peptide" evidence="2">
    <location>
        <begin position="1"/>
        <end position="20"/>
    </location>
</feature>
<organism evidence="3 4">
    <name type="scientific">Clostridium isatidis</name>
    <dbReference type="NCBI Taxonomy" id="182773"/>
    <lineage>
        <taxon>Bacteria</taxon>
        <taxon>Bacillati</taxon>
        <taxon>Bacillota</taxon>
        <taxon>Clostridia</taxon>
        <taxon>Eubacteriales</taxon>
        <taxon>Clostridiaceae</taxon>
        <taxon>Clostridium</taxon>
    </lineage>
</organism>
<dbReference type="RefSeq" id="WP_119864669.1">
    <property type="nucleotide sequence ID" value="NZ_CP016786.1"/>
</dbReference>
<dbReference type="PROSITE" id="PS51257">
    <property type="entry name" value="PROKAR_LIPOPROTEIN"/>
    <property type="match status" value="1"/>
</dbReference>
<feature type="compositionally biased region" description="Basic and acidic residues" evidence="1">
    <location>
        <begin position="30"/>
        <end position="45"/>
    </location>
</feature>
<accession>A0A343JAH3</accession>
<evidence type="ECO:0000256" key="1">
    <source>
        <dbReference type="SAM" id="MobiDB-lite"/>
    </source>
</evidence>
<dbReference type="OrthoDB" id="2111555at2"/>
<dbReference type="AlphaFoldDB" id="A0A343JAH3"/>
<gene>
    <name evidence="3" type="ORF">BEN51_03265</name>
</gene>
<sequence length="202" mass="22410">MKTKKLLAALIFTLTAVAFVACGQNNDTDTSDKGTTEQNQDKTDNENADAITTASIVKENEAFEKAISKDGTWIIAILNDLTFDKELLVDGDFKNGKKDESTGEEAFQRKIALYTQDEDRNITNKFTLTAPKLTFNSINGSIEHGTFKGDLYISGKNFKLVNQVIEGNIYFLNQEAMDTFKIEDKDGDTPSKVTGVQELKTE</sequence>